<comment type="caution">
    <text evidence="4">The sequence shown here is derived from an EMBL/GenBank/DDBJ whole genome shotgun (WGS) entry which is preliminary data.</text>
</comment>
<dbReference type="VEuPathDB" id="CryptoDB:GNI_091960"/>
<dbReference type="InterPro" id="IPR004043">
    <property type="entry name" value="LCCL"/>
</dbReference>
<proteinExistence type="predicted"/>
<gene>
    <name evidence="4" type="ORF">GNI_091960</name>
</gene>
<dbReference type="eggNOG" id="ENOG502SYEP">
    <property type="taxonomic scope" value="Eukaryota"/>
</dbReference>
<dbReference type="OrthoDB" id="414826at2759"/>
<dbReference type="GeneID" id="22913298"/>
<dbReference type="Gene3D" id="2.170.130.20">
    <property type="entry name" value="LCCL-like domain"/>
    <property type="match status" value="1"/>
</dbReference>
<feature type="signal peptide" evidence="2">
    <location>
        <begin position="1"/>
        <end position="20"/>
    </location>
</feature>
<organism evidence="4 5">
    <name type="scientific">Gregarina niphandrodes</name>
    <name type="common">Septate eugregarine</name>
    <dbReference type="NCBI Taxonomy" id="110365"/>
    <lineage>
        <taxon>Eukaryota</taxon>
        <taxon>Sar</taxon>
        <taxon>Alveolata</taxon>
        <taxon>Apicomplexa</taxon>
        <taxon>Conoidasida</taxon>
        <taxon>Gregarinasina</taxon>
        <taxon>Eugregarinorida</taxon>
        <taxon>Gregarinidae</taxon>
        <taxon>Gregarina</taxon>
    </lineage>
</organism>
<accession>A0A023B5B6</accession>
<evidence type="ECO:0000259" key="3">
    <source>
        <dbReference type="PROSITE" id="PS50820"/>
    </source>
</evidence>
<dbReference type="SMART" id="SM00603">
    <property type="entry name" value="LCCL"/>
    <property type="match status" value="1"/>
</dbReference>
<evidence type="ECO:0000313" key="4">
    <source>
        <dbReference type="EMBL" id="EZG59685.1"/>
    </source>
</evidence>
<dbReference type="Proteomes" id="UP000019763">
    <property type="component" value="Unassembled WGS sequence"/>
</dbReference>
<protein>
    <submittedName>
        <fullName evidence="4">LCCL domain protein</fullName>
    </submittedName>
</protein>
<reference evidence="4" key="1">
    <citation type="submission" date="2013-12" db="EMBL/GenBank/DDBJ databases">
        <authorList>
            <person name="Omoto C.K."/>
            <person name="Sibley D."/>
            <person name="Venepally P."/>
            <person name="Hadjithomas M."/>
            <person name="Karamycheva S."/>
            <person name="Brunk B."/>
            <person name="Roos D."/>
            <person name="Caler E."/>
            <person name="Lorenzi H."/>
        </authorList>
    </citation>
    <scope>NUCLEOTIDE SEQUENCE</scope>
</reference>
<keyword evidence="5" id="KW-1185">Reference proteome</keyword>
<evidence type="ECO:0000313" key="5">
    <source>
        <dbReference type="Proteomes" id="UP000019763"/>
    </source>
</evidence>
<evidence type="ECO:0000256" key="1">
    <source>
        <dbReference type="SAM" id="MobiDB-lite"/>
    </source>
</evidence>
<dbReference type="RefSeq" id="XP_011130884.1">
    <property type="nucleotide sequence ID" value="XM_011132582.1"/>
</dbReference>
<dbReference type="EMBL" id="AFNH02000687">
    <property type="protein sequence ID" value="EZG59685.1"/>
    <property type="molecule type" value="Genomic_DNA"/>
</dbReference>
<dbReference type="PROSITE" id="PS50820">
    <property type="entry name" value="LCCL"/>
    <property type="match status" value="1"/>
</dbReference>
<sequence length="1511" mass="159294">MRLLAAITVPWVIVPWVVRSQEVVFIKTTSGQYLVEDDLGDVRLSPLGCDEEWWSRGWKVEKSGYIVSVTTKGCLCRSSEASLPTNVVLCSRVCHDRWQLTGEGNLCLVGTTVCLDYYDLDTSPTALILDDRISNRTATAGLVRPALPTFQLSRRSEKALATQCDSSHADGQLQAHSGDGEHRDLLGRDLLGRDLLGRDLLGPPSFLQAAGDTSLFTQAGAEMDVQLKAIQAKIQEEQELVDDLKAGIDSVSSLLEMGPEDIKPFYGIGLLFELYHLGGAAPFLRTTINQELLANSIIESNLTLPGDSTAMAGDSSDDCEGPVASVSAKLLRKIGVSTNGQYGYRVSGTLAIPPSSASGSAVGGSSTGSFTESSDYVFHVRHLTGDLRIYVFDQCVLNTYIGEMSSDQMASGGIYTDPFSVSASGGYMVDIQLVSQGKYSTSYFQLCLMKQPSATDPATTSASTTGIIPVAVDTEQLYPSSSLPVCGLKSHTKSITCSHSFYDVLSADTVAQVLCPAACSEASPLPSYGHKECLGMSGPVCATAERLGFIGTQGGTVKARKKNRYLPVLKREENPADQSSSAQSSSNSGSKEKTSSPLDAPKWLEGSSSEVCVSLSEPDLTGADFVVTNVKPIALKELDNKAAVAGVLTDAETLLSLEYGDGVSAQAVSDVEVICEGADDVSADSAAGINDLVKVNDRVSLRLLRSTSSYPSVSKIYLDRVAWDEERLASRSIRSAVPDSTPSPLNGWSRLTCNDQSVLLQVLTKSAAVDFPSAQLMCSTTFNDLYNAPNGSSGAGGSGAGGSGGSSGSGDVLTTSLVVTCPKNCQEAEPLVSGYVSYTGESQICAAGIHSGFLGKEGGYLQIVPSPSRLPEAFEGGERAGIKAVKVAPLGESSAGTSTSGRAFILDTPRGELCSYPQVMVGALSRGKGSGKWQLPNGTSMSPPSPDTNEVLEMNVGAFQQTSGHTVSSSLVEVSPELVEKARTDFAVLSEEIADAQLRLQELHGTLSAVMADAVGNSLTLLKQLARRTSNPASSTVVVADLVSTTSIQEIASVWDSSQVDHGPSRWTLGPSDSGVLGIQQKSVVTSRNSPQYGANLIFKQGPYKDLFYQTTVRKNGGKAAMLFSYFSPTNYLSLEFGEEGTVELREMADGTVRTLTTLPSCRMKTSFQATVGANGNRIWVDVNGACNATVPATSSRSSDAAGFLGLATDGASEPVVFSEIRFGPEIALQQFMNDQFVNLDPALTSLAQLTSSYQDPKMFSAGESFFIGRNDAAPSSGQLSTGQLLNGQELSGTTVGQVSGVGGLATQSADCMTDGVLTMSLESTDWLRMSFVSESVQEAWATAAGGVGVAASRLLRAGESANPGVGVLLATRPVCNRGCVTVETSVSISSGTQAGMVYDLTDDFNMRAAFISNVAGGNAAGGTVAAVYRVLGGVADVTRDAVPSGARDGHWHNVTVQLCEANYAVWVDGLPLLKERDRRLNYAPRRIGLGIMTGAAQWRYFKLRTTSPTT</sequence>
<keyword evidence="2" id="KW-0732">Signal</keyword>
<dbReference type="SUPFAM" id="SSF69848">
    <property type="entry name" value="LCCL domain"/>
    <property type="match status" value="1"/>
</dbReference>
<dbReference type="Gene3D" id="2.60.120.560">
    <property type="entry name" value="Exo-inulinase, domain 1"/>
    <property type="match status" value="2"/>
</dbReference>
<feature type="region of interest" description="Disordered" evidence="1">
    <location>
        <begin position="562"/>
        <end position="602"/>
    </location>
</feature>
<feature type="compositionally biased region" description="Low complexity" evidence="1">
    <location>
        <begin position="579"/>
        <end position="589"/>
    </location>
</feature>
<name>A0A023B5B6_GRENI</name>
<dbReference type="InterPro" id="IPR036609">
    <property type="entry name" value="LCCL_sf"/>
</dbReference>
<feature type="domain" description="LCCL" evidence="3">
    <location>
        <begin position="772"/>
        <end position="867"/>
    </location>
</feature>
<feature type="chain" id="PRO_5001511545" evidence="2">
    <location>
        <begin position="21"/>
        <end position="1511"/>
    </location>
</feature>
<dbReference type="Pfam" id="PF03815">
    <property type="entry name" value="LCCL"/>
    <property type="match status" value="1"/>
</dbReference>
<evidence type="ECO:0000256" key="2">
    <source>
        <dbReference type="SAM" id="SignalP"/>
    </source>
</evidence>